<name>A0A6P5S968_PRUAV</name>
<organism evidence="2 3">
    <name type="scientific">Prunus avium</name>
    <name type="common">Cherry</name>
    <name type="synonym">Cerasus avium</name>
    <dbReference type="NCBI Taxonomy" id="42229"/>
    <lineage>
        <taxon>Eukaryota</taxon>
        <taxon>Viridiplantae</taxon>
        <taxon>Streptophyta</taxon>
        <taxon>Embryophyta</taxon>
        <taxon>Tracheophyta</taxon>
        <taxon>Spermatophyta</taxon>
        <taxon>Magnoliopsida</taxon>
        <taxon>eudicotyledons</taxon>
        <taxon>Gunneridae</taxon>
        <taxon>Pentapetalae</taxon>
        <taxon>rosids</taxon>
        <taxon>fabids</taxon>
        <taxon>Rosales</taxon>
        <taxon>Rosaceae</taxon>
        <taxon>Amygdaloideae</taxon>
        <taxon>Amygdaleae</taxon>
        <taxon>Prunus</taxon>
    </lineage>
</organism>
<dbReference type="AlphaFoldDB" id="A0A6P5S968"/>
<dbReference type="PANTHER" id="PTHR35295">
    <property type="entry name" value="DNA LIGASE-LIKE PROTEIN"/>
    <property type="match status" value="1"/>
</dbReference>
<feature type="region of interest" description="Disordered" evidence="1">
    <location>
        <begin position="107"/>
        <end position="136"/>
    </location>
</feature>
<dbReference type="GeneID" id="110753444"/>
<protein>
    <submittedName>
        <fullName evidence="3">Uncharacterized protein LOC110753444</fullName>
    </submittedName>
</protein>
<gene>
    <name evidence="3" type="primary">LOC110753444</name>
</gene>
<reference evidence="3" key="1">
    <citation type="submission" date="2025-08" db="UniProtKB">
        <authorList>
            <consortium name="RefSeq"/>
        </authorList>
    </citation>
    <scope>IDENTIFICATION</scope>
</reference>
<dbReference type="Proteomes" id="UP000515124">
    <property type="component" value="Unplaced"/>
</dbReference>
<dbReference type="PANTHER" id="PTHR35295:SF1">
    <property type="entry name" value="DNA LIGASE-LIKE PROTEIN"/>
    <property type="match status" value="1"/>
</dbReference>
<evidence type="ECO:0000313" key="3">
    <source>
        <dbReference type="RefSeq" id="XP_021810046.1"/>
    </source>
</evidence>
<sequence length="136" mass="15441">MRLRLWLNFIEGIMSALHQIQEKAHKDGLKKNEETISRGLWKEKKRAKTINDPAEKFEFLCENCLKTKTAKFQGLYEKFCKDQANHLQALKGSSLEQFQQVKLGGLGQKHVSSSKMQPGQKVGPSELGWPEGKSSP</sequence>
<dbReference type="RefSeq" id="XP_021810046.1">
    <property type="nucleotide sequence ID" value="XM_021954354.1"/>
</dbReference>
<evidence type="ECO:0000256" key="1">
    <source>
        <dbReference type="SAM" id="MobiDB-lite"/>
    </source>
</evidence>
<evidence type="ECO:0000313" key="2">
    <source>
        <dbReference type="Proteomes" id="UP000515124"/>
    </source>
</evidence>
<keyword evidence="2" id="KW-1185">Reference proteome</keyword>
<dbReference type="KEGG" id="pavi:110753444"/>
<proteinExistence type="predicted"/>
<accession>A0A6P5S968</accession>